<evidence type="ECO:0000256" key="1">
    <source>
        <dbReference type="ARBA" id="ARBA00008918"/>
    </source>
</evidence>
<dbReference type="Proteomes" id="UP000316624">
    <property type="component" value="Unassembled WGS sequence"/>
</dbReference>
<evidence type="ECO:0000256" key="2">
    <source>
        <dbReference type="SAM" id="MobiDB-lite"/>
    </source>
</evidence>
<dbReference type="Gene3D" id="3.30.530.20">
    <property type="match status" value="1"/>
</dbReference>
<protein>
    <submittedName>
        <fullName evidence="4">Putative membrane protein</fullName>
    </submittedName>
</protein>
<gene>
    <name evidence="4" type="ORF">IQ35_03379</name>
</gene>
<dbReference type="EMBL" id="VLKK01000019">
    <property type="protein sequence ID" value="TWH90443.1"/>
    <property type="molecule type" value="Genomic_DNA"/>
</dbReference>
<dbReference type="InterPro" id="IPR023393">
    <property type="entry name" value="START-like_dom_sf"/>
</dbReference>
<dbReference type="CDD" id="cd07817">
    <property type="entry name" value="SRPBCC_8"/>
    <property type="match status" value="1"/>
</dbReference>
<dbReference type="AlphaFoldDB" id="A0A562K5D0"/>
<proteinExistence type="inferred from homology"/>
<feature type="domain" description="Coenzyme Q-binding protein COQ10 START" evidence="3">
    <location>
        <begin position="47"/>
        <end position="163"/>
    </location>
</feature>
<feature type="region of interest" description="Disordered" evidence="2">
    <location>
        <begin position="1"/>
        <end position="27"/>
    </location>
</feature>
<dbReference type="RefSeq" id="WP_145075233.1">
    <property type="nucleotide sequence ID" value="NZ_JACIIY010000021.1"/>
</dbReference>
<organism evidence="4 5">
    <name type="scientific">Sphingobium wenxiniae (strain DSM 21828 / CGMCC 1.7748 / JZ-1)</name>
    <dbReference type="NCBI Taxonomy" id="595605"/>
    <lineage>
        <taxon>Bacteria</taxon>
        <taxon>Pseudomonadati</taxon>
        <taxon>Pseudomonadota</taxon>
        <taxon>Alphaproteobacteria</taxon>
        <taxon>Sphingomonadales</taxon>
        <taxon>Sphingomonadaceae</taxon>
        <taxon>Sphingobium</taxon>
    </lineage>
</organism>
<dbReference type="PANTHER" id="PTHR33824:SF7">
    <property type="entry name" value="POLYKETIDE CYCLASE_DEHYDRASE AND LIPID TRANSPORT SUPERFAMILY PROTEIN"/>
    <property type="match status" value="1"/>
</dbReference>
<sequence>MVEPHDDAPPTTSKRSGKRSGAGEQAAAELVEHKGDTLIGRSVTINRARDELYAVWRDFGNLPRFLDNVERVDVIDDRRSHWVVKAPGGKTVEWDAVITQEQPGEMIAWASTEGAEVPNSGRIDFRDVGGRGTVVSATIVYDPPAGFIGKVIAKMFQREPAIQARRDLRRFKQLMETGEIATAARTREMLGKEKD</sequence>
<keyword evidence="5" id="KW-1185">Reference proteome</keyword>
<reference evidence="4 5" key="1">
    <citation type="journal article" date="2015" name="Stand. Genomic Sci.">
        <title>Genomic Encyclopedia of Bacterial and Archaeal Type Strains, Phase III: the genomes of soil and plant-associated and newly described type strains.</title>
        <authorList>
            <person name="Whitman W.B."/>
            <person name="Woyke T."/>
            <person name="Klenk H.P."/>
            <person name="Zhou Y."/>
            <person name="Lilburn T.G."/>
            <person name="Beck B.J."/>
            <person name="De Vos P."/>
            <person name="Vandamme P."/>
            <person name="Eisen J.A."/>
            <person name="Garrity G."/>
            <person name="Hugenholtz P."/>
            <person name="Kyrpides N.C."/>
        </authorList>
    </citation>
    <scope>NUCLEOTIDE SEQUENCE [LARGE SCALE GENOMIC DNA]</scope>
    <source>
        <strain evidence="4 5">CGMCC 1.7748</strain>
    </source>
</reference>
<dbReference type="SUPFAM" id="SSF55961">
    <property type="entry name" value="Bet v1-like"/>
    <property type="match status" value="1"/>
</dbReference>
<evidence type="ECO:0000313" key="4">
    <source>
        <dbReference type="EMBL" id="TWH90443.1"/>
    </source>
</evidence>
<comment type="similarity">
    <text evidence="1">Belongs to the ribosome association toxin RatA family.</text>
</comment>
<dbReference type="PANTHER" id="PTHR33824">
    <property type="entry name" value="POLYKETIDE CYCLASE/DEHYDRASE AND LIPID TRANSPORT SUPERFAMILY PROTEIN"/>
    <property type="match status" value="1"/>
</dbReference>
<evidence type="ECO:0000259" key="3">
    <source>
        <dbReference type="Pfam" id="PF03364"/>
    </source>
</evidence>
<name>A0A562K5D0_SPHWJ</name>
<comment type="caution">
    <text evidence="4">The sequence shown here is derived from an EMBL/GenBank/DDBJ whole genome shotgun (WGS) entry which is preliminary data.</text>
</comment>
<dbReference type="InterPro" id="IPR047137">
    <property type="entry name" value="ORF3"/>
</dbReference>
<dbReference type="InterPro" id="IPR005031">
    <property type="entry name" value="COQ10_START"/>
</dbReference>
<dbReference type="Pfam" id="PF03364">
    <property type="entry name" value="Polyketide_cyc"/>
    <property type="match status" value="1"/>
</dbReference>
<evidence type="ECO:0000313" key="5">
    <source>
        <dbReference type="Proteomes" id="UP000316624"/>
    </source>
</evidence>
<accession>A0A562K5D0</accession>